<reference evidence="1 2" key="1">
    <citation type="submission" date="2018-08" db="EMBL/GenBank/DDBJ databases">
        <title>Actinomadura jelena sp. nov., a novel Actinomycete isolated from soil in Chad.</title>
        <authorList>
            <person name="Shi L."/>
        </authorList>
    </citation>
    <scope>NUCLEOTIDE SEQUENCE [LARGE SCALE GENOMIC DNA]</scope>
    <source>
        <strain evidence="1 2">NEAU-G17</strain>
    </source>
</reference>
<organism evidence="1 2">
    <name type="scientific">Actinomadura logoneensis</name>
    <dbReference type="NCBI Taxonomy" id="2293572"/>
    <lineage>
        <taxon>Bacteria</taxon>
        <taxon>Bacillati</taxon>
        <taxon>Actinomycetota</taxon>
        <taxon>Actinomycetes</taxon>
        <taxon>Streptosporangiales</taxon>
        <taxon>Thermomonosporaceae</taxon>
        <taxon>Actinomadura</taxon>
    </lineage>
</organism>
<accession>A0A372JDC0</accession>
<feature type="non-terminal residue" evidence="1">
    <location>
        <position position="71"/>
    </location>
</feature>
<dbReference type="Proteomes" id="UP000261811">
    <property type="component" value="Unassembled WGS sequence"/>
</dbReference>
<dbReference type="RefSeq" id="WP_147341456.1">
    <property type="nucleotide sequence ID" value="NZ_QURH01000895.1"/>
</dbReference>
<comment type="caution">
    <text evidence="1">The sequence shown here is derived from an EMBL/GenBank/DDBJ whole genome shotgun (WGS) entry which is preliminary data.</text>
</comment>
<evidence type="ECO:0000313" key="2">
    <source>
        <dbReference type="Proteomes" id="UP000261811"/>
    </source>
</evidence>
<evidence type="ECO:0000313" key="1">
    <source>
        <dbReference type="EMBL" id="RFU37960.1"/>
    </source>
</evidence>
<dbReference type="OrthoDB" id="3246562at2"/>
<name>A0A372JDC0_9ACTN</name>
<gene>
    <name evidence="1" type="ORF">DZF91_30190</name>
</gene>
<dbReference type="AlphaFoldDB" id="A0A372JDC0"/>
<dbReference type="EMBL" id="QURH01000895">
    <property type="protein sequence ID" value="RFU37960.1"/>
    <property type="molecule type" value="Genomic_DNA"/>
</dbReference>
<keyword evidence="2" id="KW-1185">Reference proteome</keyword>
<proteinExistence type="predicted"/>
<sequence>MIDVPADPACSGVIWMRGIADAGPRRATRALADALFEAFGKGAARTDVLQACAPRATALPQSRLLGSRAAT</sequence>
<protein>
    <submittedName>
        <fullName evidence="1">Uncharacterized protein</fullName>
    </submittedName>
</protein>